<feature type="domain" description="EamA" evidence="7">
    <location>
        <begin position="150"/>
        <end position="287"/>
    </location>
</feature>
<keyword evidence="9" id="KW-1185">Reference proteome</keyword>
<feature type="transmembrane region" description="Helical" evidence="6">
    <location>
        <begin position="95"/>
        <end position="114"/>
    </location>
</feature>
<protein>
    <submittedName>
        <fullName evidence="8">DMT family transporter</fullName>
    </submittedName>
</protein>
<feature type="transmembrane region" description="Helical" evidence="6">
    <location>
        <begin position="209"/>
        <end position="236"/>
    </location>
</feature>
<comment type="subcellular location">
    <subcellularLocation>
        <location evidence="1">Membrane</location>
        <topology evidence="1">Multi-pass membrane protein</topology>
    </subcellularLocation>
</comment>
<keyword evidence="4 6" id="KW-1133">Transmembrane helix</keyword>
<evidence type="ECO:0000256" key="2">
    <source>
        <dbReference type="ARBA" id="ARBA00007362"/>
    </source>
</evidence>
<dbReference type="InterPro" id="IPR000620">
    <property type="entry name" value="EamA_dom"/>
</dbReference>
<dbReference type="SUPFAM" id="SSF103481">
    <property type="entry name" value="Multidrug resistance efflux transporter EmrE"/>
    <property type="match status" value="2"/>
</dbReference>
<evidence type="ECO:0000313" key="9">
    <source>
        <dbReference type="Proteomes" id="UP000616346"/>
    </source>
</evidence>
<feature type="transmembrane region" description="Helical" evidence="6">
    <location>
        <begin position="185"/>
        <end position="203"/>
    </location>
</feature>
<evidence type="ECO:0000313" key="8">
    <source>
        <dbReference type="EMBL" id="MBD8001810.1"/>
    </source>
</evidence>
<dbReference type="PANTHER" id="PTHR32322:SF2">
    <property type="entry name" value="EAMA DOMAIN-CONTAINING PROTEIN"/>
    <property type="match status" value="1"/>
</dbReference>
<evidence type="ECO:0000256" key="4">
    <source>
        <dbReference type="ARBA" id="ARBA00022989"/>
    </source>
</evidence>
<evidence type="ECO:0000256" key="1">
    <source>
        <dbReference type="ARBA" id="ARBA00004141"/>
    </source>
</evidence>
<feature type="transmembrane region" description="Helical" evidence="6">
    <location>
        <begin position="7"/>
        <end position="32"/>
    </location>
</feature>
<gene>
    <name evidence="8" type="ORF">H9626_06185</name>
</gene>
<comment type="caution">
    <text evidence="8">The sequence shown here is derived from an EMBL/GenBank/DDBJ whole genome shotgun (WGS) entry which is preliminary data.</text>
</comment>
<dbReference type="RefSeq" id="WP_191709937.1">
    <property type="nucleotide sequence ID" value="NZ_JACSPQ010000002.1"/>
</dbReference>
<evidence type="ECO:0000256" key="3">
    <source>
        <dbReference type="ARBA" id="ARBA00022692"/>
    </source>
</evidence>
<sequence>MKQRYYQLIAIAVVFIWGTTFISTKILINYGLSPQDVFFYRFLLAYIGIWTISPLKLFADNWKDELYMMAGGITGGSLFFFLQNLSLQMTQASNVSFIICTSPLSATILTVLCTRNEKFTKRFVYGSLAALLGVGLVIFNGNVVLKLSPTGDFLALSASLLWGVYSLIIKRITNNYSSIFITRKVFFYGILTILPVFLIQPLFMDFDLLVTPVILGNLLFLGIAASLGCYLLWNIVVSKMGVIQSSNYLYLNPLATMLGAYAVLNEQITLVALGGMILILTGIYIATRKQEP</sequence>
<dbReference type="EMBL" id="JACSPQ010000002">
    <property type="protein sequence ID" value="MBD8001810.1"/>
    <property type="molecule type" value="Genomic_DNA"/>
</dbReference>
<proteinExistence type="inferred from homology"/>
<feature type="transmembrane region" description="Helical" evidence="6">
    <location>
        <begin position="270"/>
        <end position="287"/>
    </location>
</feature>
<evidence type="ECO:0000256" key="6">
    <source>
        <dbReference type="SAM" id="Phobius"/>
    </source>
</evidence>
<feature type="transmembrane region" description="Helical" evidence="6">
    <location>
        <begin position="66"/>
        <end position="83"/>
    </location>
</feature>
<dbReference type="InterPro" id="IPR050638">
    <property type="entry name" value="AA-Vitamin_Transporters"/>
</dbReference>
<dbReference type="PANTHER" id="PTHR32322">
    <property type="entry name" value="INNER MEMBRANE TRANSPORTER"/>
    <property type="match status" value="1"/>
</dbReference>
<evidence type="ECO:0000256" key="5">
    <source>
        <dbReference type="ARBA" id="ARBA00023136"/>
    </source>
</evidence>
<keyword evidence="5 6" id="KW-0472">Membrane</keyword>
<dbReference type="Pfam" id="PF00892">
    <property type="entry name" value="EamA"/>
    <property type="match status" value="2"/>
</dbReference>
<feature type="transmembrane region" description="Helical" evidence="6">
    <location>
        <begin position="248"/>
        <end position="264"/>
    </location>
</feature>
<keyword evidence="3 6" id="KW-0812">Transmembrane</keyword>
<dbReference type="Proteomes" id="UP000616346">
    <property type="component" value="Unassembled WGS sequence"/>
</dbReference>
<feature type="transmembrane region" description="Helical" evidence="6">
    <location>
        <begin position="123"/>
        <end position="141"/>
    </location>
</feature>
<dbReference type="InterPro" id="IPR037185">
    <property type="entry name" value="EmrE-like"/>
</dbReference>
<accession>A0ABR8VAK1</accession>
<name>A0ABR8VAK1_9BACT</name>
<feature type="domain" description="EamA" evidence="7">
    <location>
        <begin position="8"/>
        <end position="138"/>
    </location>
</feature>
<organism evidence="8 9">
    <name type="scientific">Phocaeicola faecium</name>
    <dbReference type="NCBI Taxonomy" id="2762213"/>
    <lineage>
        <taxon>Bacteria</taxon>
        <taxon>Pseudomonadati</taxon>
        <taxon>Bacteroidota</taxon>
        <taxon>Bacteroidia</taxon>
        <taxon>Bacteroidales</taxon>
        <taxon>Bacteroidaceae</taxon>
        <taxon>Phocaeicola</taxon>
    </lineage>
</organism>
<evidence type="ECO:0000259" key="7">
    <source>
        <dbReference type="Pfam" id="PF00892"/>
    </source>
</evidence>
<feature type="transmembrane region" description="Helical" evidence="6">
    <location>
        <begin position="153"/>
        <end position="173"/>
    </location>
</feature>
<comment type="similarity">
    <text evidence="2">Belongs to the EamA transporter family.</text>
</comment>
<feature type="transmembrane region" description="Helical" evidence="6">
    <location>
        <begin position="38"/>
        <end position="59"/>
    </location>
</feature>
<reference evidence="8 9" key="1">
    <citation type="submission" date="2020-08" db="EMBL/GenBank/DDBJ databases">
        <title>A Genomic Blueprint of the Chicken Gut Microbiome.</title>
        <authorList>
            <person name="Gilroy R."/>
            <person name="Ravi A."/>
            <person name="Getino M."/>
            <person name="Pursley I."/>
            <person name="Horton D.L."/>
            <person name="Alikhan N.-F."/>
            <person name="Baker D."/>
            <person name="Gharbi K."/>
            <person name="Hall N."/>
            <person name="Watson M."/>
            <person name="Adriaenssens E.M."/>
            <person name="Foster-Nyarko E."/>
            <person name="Jarju S."/>
            <person name="Secka A."/>
            <person name="Antonio M."/>
            <person name="Oren A."/>
            <person name="Chaudhuri R."/>
            <person name="La Ragione R.M."/>
            <person name="Hildebrand F."/>
            <person name="Pallen M.J."/>
        </authorList>
    </citation>
    <scope>NUCLEOTIDE SEQUENCE [LARGE SCALE GENOMIC DNA]</scope>
    <source>
        <strain evidence="8 9">Sa1YUN3</strain>
    </source>
</reference>